<evidence type="ECO:0000256" key="10">
    <source>
        <dbReference type="ARBA" id="ARBA00022989"/>
    </source>
</evidence>
<gene>
    <name evidence="15" type="ORF">RW1_078_00080</name>
</gene>
<comment type="caution">
    <text evidence="15">The sequence shown here is derived from an EMBL/GenBank/DDBJ whole genome shotgun (WGS) entry which is preliminary data.</text>
</comment>
<keyword evidence="9" id="KW-0067">ATP-binding</keyword>
<name>X0QEN4_RHOWR</name>
<comment type="subcellular location">
    <subcellularLocation>
        <location evidence="2">Membrane</location>
        <topology evidence="2">Multi-pass membrane protein</topology>
    </subcellularLocation>
</comment>
<evidence type="ECO:0000256" key="13">
    <source>
        <dbReference type="SAM" id="Phobius"/>
    </source>
</evidence>
<keyword evidence="12 13" id="KW-0472">Membrane</keyword>
<keyword evidence="11" id="KW-0902">Two-component regulatory system</keyword>
<dbReference type="Gene3D" id="3.30.565.10">
    <property type="entry name" value="Histidine kinase-like ATPase, C-terminal domain"/>
    <property type="match status" value="1"/>
</dbReference>
<keyword evidence="5" id="KW-0808">Transferase</keyword>
<dbReference type="GO" id="GO:0000155">
    <property type="term" value="F:phosphorelay sensor kinase activity"/>
    <property type="evidence" value="ECO:0007669"/>
    <property type="project" value="InterPro"/>
</dbReference>
<dbReference type="CDD" id="cd16917">
    <property type="entry name" value="HATPase_UhpB-NarQ-NarX-like"/>
    <property type="match status" value="1"/>
</dbReference>
<feature type="transmembrane region" description="Helical" evidence="13">
    <location>
        <begin position="92"/>
        <end position="114"/>
    </location>
</feature>
<dbReference type="EC" id="2.7.13.3" evidence="3"/>
<dbReference type="GO" id="GO:0016020">
    <property type="term" value="C:membrane"/>
    <property type="evidence" value="ECO:0007669"/>
    <property type="project" value="UniProtKB-SubCell"/>
</dbReference>
<dbReference type="Pfam" id="PF01590">
    <property type="entry name" value="GAF"/>
    <property type="match status" value="2"/>
</dbReference>
<dbReference type="GO" id="GO:0005524">
    <property type="term" value="F:ATP binding"/>
    <property type="evidence" value="ECO:0007669"/>
    <property type="project" value="UniProtKB-KW"/>
</dbReference>
<dbReference type="OrthoDB" id="5242012at2"/>
<dbReference type="RefSeq" id="WP_052033631.1">
    <property type="nucleotide sequence ID" value="NZ_BAWF01000078.1"/>
</dbReference>
<organism evidence="15 16">
    <name type="scientific">Rhodococcus wratislaviensis NBRC 100605</name>
    <dbReference type="NCBI Taxonomy" id="1219028"/>
    <lineage>
        <taxon>Bacteria</taxon>
        <taxon>Bacillati</taxon>
        <taxon>Actinomycetota</taxon>
        <taxon>Actinomycetes</taxon>
        <taxon>Mycobacteriales</taxon>
        <taxon>Nocardiaceae</taxon>
        <taxon>Rhodococcus</taxon>
    </lineage>
</organism>
<dbReference type="InterPro" id="IPR038318">
    <property type="entry name" value="KdpD_sf"/>
</dbReference>
<keyword evidence="7" id="KW-0547">Nucleotide-binding</keyword>
<evidence type="ECO:0000256" key="9">
    <source>
        <dbReference type="ARBA" id="ARBA00022840"/>
    </source>
</evidence>
<evidence type="ECO:0000256" key="6">
    <source>
        <dbReference type="ARBA" id="ARBA00022692"/>
    </source>
</evidence>
<dbReference type="SUPFAM" id="SSF55781">
    <property type="entry name" value="GAF domain-like"/>
    <property type="match status" value="2"/>
</dbReference>
<dbReference type="Gene3D" id="1.20.120.620">
    <property type="entry name" value="Backbone structure of the membrane domain of e. Coli histidine kinase receptor kdpd"/>
    <property type="match status" value="1"/>
</dbReference>
<dbReference type="InterPro" id="IPR050482">
    <property type="entry name" value="Sensor_HK_TwoCompSys"/>
</dbReference>
<sequence>MSLLVHPTAPPLWLGLVVAASLIVVESVLVLLLDHLAPGSTFGAVFLLGVLVVSAGWGFGLAVMTTLASALVYVYFHLETAGGFLPIRAQDWVAIAIFLPIALLANLLAGQARLRAAEADHRRREAEASRDELSALADQQAALRRVATLVARGVNPSEVFAAVSGELARCLNVSNAGLLRYEADDAAIVVAVQYEPGITKMPVAGERIPLAGDNVGARVLHTGRAARIDSHENASGPEAARIRAEGIHSIVGVPIIVDGRLWGSAIVGSRRLGPMPPDTEARIADFADLVGTAIANAATRAELQASRDELAVLAEQQAALRRVATLVARGVSPSEVFSVVADEMARCLHSANASVSSFANGIVTVVAVAALSPGIKRAPLAGERHTLLEGDNIASRVFHTGRAARLETVELQNAPGSIAARLRKMGLRSTVAVPIIVDERIWGMAAVGSLRPEPLPADTEARMSDFADLVATAIANAATRAELVASRARIVAAADETRRRLERDLHDGAQQRLVSLGLELRVAEALVPPERNDLKEQLSQIVSGLTGVSEDLREFSRGIHPAILSKGGLGSAIRTLAHRSAVPVTLDIALDRRLPKSAEVAAYYVISETLTNVAKHAHASEVNVSARAGDESLCLVIGDDGVGGADSRNGSGLIGLIDRVAALGGHLEITSPVGSGTSLHVTIPLEPD</sequence>
<dbReference type="PANTHER" id="PTHR24421:SF10">
    <property type="entry name" value="NITRATE_NITRITE SENSOR PROTEIN NARQ"/>
    <property type="match status" value="1"/>
</dbReference>
<dbReference type="InterPro" id="IPR036890">
    <property type="entry name" value="HATPase_C_sf"/>
</dbReference>
<feature type="domain" description="GAF" evidence="14">
    <location>
        <begin position="155"/>
        <end position="304"/>
    </location>
</feature>
<keyword evidence="6 13" id="KW-0812">Transmembrane</keyword>
<accession>X0QEN4</accession>
<evidence type="ECO:0000256" key="12">
    <source>
        <dbReference type="ARBA" id="ARBA00023136"/>
    </source>
</evidence>
<evidence type="ECO:0000256" key="2">
    <source>
        <dbReference type="ARBA" id="ARBA00004141"/>
    </source>
</evidence>
<dbReference type="Proteomes" id="UP000019491">
    <property type="component" value="Unassembled WGS sequence"/>
</dbReference>
<dbReference type="GO" id="GO:0046983">
    <property type="term" value="F:protein dimerization activity"/>
    <property type="evidence" value="ECO:0007669"/>
    <property type="project" value="InterPro"/>
</dbReference>
<feature type="transmembrane region" description="Helical" evidence="13">
    <location>
        <begin position="12"/>
        <end position="33"/>
    </location>
</feature>
<dbReference type="InterPro" id="IPR011712">
    <property type="entry name" value="Sig_transdc_His_kin_sub3_dim/P"/>
</dbReference>
<evidence type="ECO:0000256" key="7">
    <source>
        <dbReference type="ARBA" id="ARBA00022741"/>
    </source>
</evidence>
<reference evidence="15 16" key="1">
    <citation type="submission" date="2014-02" db="EMBL/GenBank/DDBJ databases">
        <title>Whole genome shotgun sequence of Rhodococcus wratislaviensis NBRC 100605.</title>
        <authorList>
            <person name="Hosoyama A."/>
            <person name="Tsuchikane K."/>
            <person name="Yoshida I."/>
            <person name="Ohji S."/>
            <person name="Ichikawa N."/>
            <person name="Yamazoe A."/>
            <person name="Fujita N."/>
        </authorList>
    </citation>
    <scope>NUCLEOTIDE SEQUENCE [LARGE SCALE GENOMIC DNA]</scope>
    <source>
        <strain evidence="15 16">NBRC 100605</strain>
    </source>
</reference>
<dbReference type="InterPro" id="IPR029016">
    <property type="entry name" value="GAF-like_dom_sf"/>
</dbReference>
<keyword evidence="16" id="KW-1185">Reference proteome</keyword>
<evidence type="ECO:0000259" key="14">
    <source>
        <dbReference type="SMART" id="SM00065"/>
    </source>
</evidence>
<keyword evidence="8" id="KW-0418">Kinase</keyword>
<evidence type="ECO:0000256" key="8">
    <source>
        <dbReference type="ARBA" id="ARBA00022777"/>
    </source>
</evidence>
<comment type="catalytic activity">
    <reaction evidence="1">
        <text>ATP + protein L-histidine = ADP + protein N-phospho-L-histidine.</text>
        <dbReference type="EC" id="2.7.13.3"/>
    </reaction>
</comment>
<dbReference type="PANTHER" id="PTHR24421">
    <property type="entry name" value="NITRATE/NITRITE SENSOR PROTEIN NARX-RELATED"/>
    <property type="match status" value="1"/>
</dbReference>
<evidence type="ECO:0000256" key="5">
    <source>
        <dbReference type="ARBA" id="ARBA00022679"/>
    </source>
</evidence>
<evidence type="ECO:0000256" key="4">
    <source>
        <dbReference type="ARBA" id="ARBA00022553"/>
    </source>
</evidence>
<dbReference type="InterPro" id="IPR003594">
    <property type="entry name" value="HATPase_dom"/>
</dbReference>
<keyword evidence="4" id="KW-0597">Phosphoprotein</keyword>
<feature type="transmembrane region" description="Helical" evidence="13">
    <location>
        <begin position="45"/>
        <end position="72"/>
    </location>
</feature>
<dbReference type="AlphaFoldDB" id="X0QEN4"/>
<dbReference type="Pfam" id="PF13493">
    <property type="entry name" value="DUF4118"/>
    <property type="match status" value="1"/>
</dbReference>
<evidence type="ECO:0000256" key="11">
    <source>
        <dbReference type="ARBA" id="ARBA00023012"/>
    </source>
</evidence>
<dbReference type="EMBL" id="BAWF01000078">
    <property type="protein sequence ID" value="GAF49361.1"/>
    <property type="molecule type" value="Genomic_DNA"/>
</dbReference>
<evidence type="ECO:0000313" key="16">
    <source>
        <dbReference type="Proteomes" id="UP000019491"/>
    </source>
</evidence>
<evidence type="ECO:0000313" key="15">
    <source>
        <dbReference type="EMBL" id="GAF49361.1"/>
    </source>
</evidence>
<dbReference type="InterPro" id="IPR025201">
    <property type="entry name" value="KdpD_TM"/>
</dbReference>
<evidence type="ECO:0000256" key="1">
    <source>
        <dbReference type="ARBA" id="ARBA00000085"/>
    </source>
</evidence>
<dbReference type="SUPFAM" id="SSF55874">
    <property type="entry name" value="ATPase domain of HSP90 chaperone/DNA topoisomerase II/histidine kinase"/>
    <property type="match status" value="1"/>
</dbReference>
<dbReference type="InterPro" id="IPR003018">
    <property type="entry name" value="GAF"/>
</dbReference>
<proteinExistence type="predicted"/>
<keyword evidence="10 13" id="KW-1133">Transmembrane helix</keyword>
<dbReference type="SMART" id="SM00065">
    <property type="entry name" value="GAF"/>
    <property type="match status" value="2"/>
</dbReference>
<dbReference type="Gene3D" id="3.30.450.40">
    <property type="match status" value="2"/>
</dbReference>
<protein>
    <recommendedName>
        <fullName evidence="3">histidine kinase</fullName>
        <ecNumber evidence="3">2.7.13.3</ecNumber>
    </recommendedName>
</protein>
<evidence type="ECO:0000256" key="3">
    <source>
        <dbReference type="ARBA" id="ARBA00012438"/>
    </source>
</evidence>
<feature type="domain" description="GAF" evidence="14">
    <location>
        <begin position="332"/>
        <end position="484"/>
    </location>
</feature>
<dbReference type="Pfam" id="PF07730">
    <property type="entry name" value="HisKA_3"/>
    <property type="match status" value="1"/>
</dbReference>
<dbReference type="Gene3D" id="1.20.5.1930">
    <property type="match status" value="1"/>
</dbReference>
<dbReference type="Pfam" id="PF02518">
    <property type="entry name" value="HATPase_c"/>
    <property type="match status" value="1"/>
</dbReference>